<dbReference type="GO" id="GO:0005840">
    <property type="term" value="C:ribosome"/>
    <property type="evidence" value="ECO:0007669"/>
    <property type="project" value="UniProtKB-KW"/>
</dbReference>
<dbReference type="Gene3D" id="3.10.20.90">
    <property type="entry name" value="Phosphatidylinositol 3-kinase Catalytic Subunit, Chain A, domain 1"/>
    <property type="match status" value="1"/>
</dbReference>
<dbReference type="Proteomes" id="UP000324800">
    <property type="component" value="Unassembled WGS sequence"/>
</dbReference>
<dbReference type="PRINTS" id="PR00348">
    <property type="entry name" value="UBIQUITIN"/>
</dbReference>
<proteinExistence type="predicted"/>
<evidence type="ECO:0000259" key="1">
    <source>
        <dbReference type="PROSITE" id="PS50053"/>
    </source>
</evidence>
<keyword evidence="2" id="KW-0689">Ribosomal protein</keyword>
<sequence>MKIIVKTFTGKIITLKVENTDTIESVKKKIQDKENISPDQQTLIFFGKKLEDGNTLLDYSIQNEANLYLVKPLNKVQEEEN</sequence>
<keyword evidence="2" id="KW-0687">Ribonucleoprotein</keyword>
<organism evidence="2 3">
    <name type="scientific">Streblomastix strix</name>
    <dbReference type="NCBI Taxonomy" id="222440"/>
    <lineage>
        <taxon>Eukaryota</taxon>
        <taxon>Metamonada</taxon>
        <taxon>Preaxostyla</taxon>
        <taxon>Oxymonadida</taxon>
        <taxon>Streblomastigidae</taxon>
        <taxon>Streblomastix</taxon>
    </lineage>
</organism>
<evidence type="ECO:0000313" key="3">
    <source>
        <dbReference type="Proteomes" id="UP000324800"/>
    </source>
</evidence>
<dbReference type="AlphaFoldDB" id="A0A5J4T927"/>
<reference evidence="2 3" key="1">
    <citation type="submission" date="2019-03" db="EMBL/GenBank/DDBJ databases">
        <title>Single cell metagenomics reveals metabolic interactions within the superorganism composed of flagellate Streblomastix strix and complex community of Bacteroidetes bacteria on its surface.</title>
        <authorList>
            <person name="Treitli S.C."/>
            <person name="Kolisko M."/>
            <person name="Husnik F."/>
            <person name="Keeling P."/>
            <person name="Hampl V."/>
        </authorList>
    </citation>
    <scope>NUCLEOTIDE SEQUENCE [LARGE SCALE GENOMIC DNA]</scope>
    <source>
        <strain evidence="2">ST1C</strain>
    </source>
</reference>
<dbReference type="SUPFAM" id="SSF54236">
    <property type="entry name" value="Ubiquitin-like"/>
    <property type="match status" value="1"/>
</dbReference>
<evidence type="ECO:0000313" key="2">
    <source>
        <dbReference type="EMBL" id="KAA6354884.1"/>
    </source>
</evidence>
<protein>
    <submittedName>
        <fullName evidence="2">Putative ubiquitin-60S ribosomal protein L40 fusion protein</fullName>
    </submittedName>
</protein>
<accession>A0A5J4T927</accession>
<comment type="caution">
    <text evidence="2">The sequence shown here is derived from an EMBL/GenBank/DDBJ whole genome shotgun (WGS) entry which is preliminary data.</text>
</comment>
<gene>
    <name evidence="2" type="ORF">EZS28_049589</name>
</gene>
<dbReference type="InterPro" id="IPR000626">
    <property type="entry name" value="Ubiquitin-like_dom"/>
</dbReference>
<feature type="domain" description="Ubiquitin-like" evidence="1">
    <location>
        <begin position="1"/>
        <end position="70"/>
    </location>
</feature>
<dbReference type="InterPro" id="IPR029071">
    <property type="entry name" value="Ubiquitin-like_domsf"/>
</dbReference>
<dbReference type="PROSITE" id="PS50053">
    <property type="entry name" value="UBIQUITIN_2"/>
    <property type="match status" value="1"/>
</dbReference>
<dbReference type="FunFam" id="3.10.20.90:FF:000160">
    <property type="entry name" value="Polyubiquitin-C"/>
    <property type="match status" value="1"/>
</dbReference>
<dbReference type="InterPro" id="IPR019956">
    <property type="entry name" value="Ubiquitin_dom"/>
</dbReference>
<dbReference type="EMBL" id="SNRW01035538">
    <property type="protein sequence ID" value="KAA6354884.1"/>
    <property type="molecule type" value="Genomic_DNA"/>
</dbReference>
<dbReference type="OrthoDB" id="419317at2759"/>
<dbReference type="InterPro" id="IPR050158">
    <property type="entry name" value="Ubiquitin_ubiquitin-like"/>
</dbReference>
<dbReference type="SMART" id="SM00213">
    <property type="entry name" value="UBQ"/>
    <property type="match status" value="1"/>
</dbReference>
<name>A0A5J4T927_9EUKA</name>
<dbReference type="Pfam" id="PF00240">
    <property type="entry name" value="ubiquitin"/>
    <property type="match status" value="1"/>
</dbReference>
<dbReference type="PANTHER" id="PTHR10666">
    <property type="entry name" value="UBIQUITIN"/>
    <property type="match status" value="1"/>
</dbReference>